<organism evidence="1 2">
    <name type="scientific">Mycoplasma marinum</name>
    <dbReference type="NCBI Taxonomy" id="1937190"/>
    <lineage>
        <taxon>Bacteria</taxon>
        <taxon>Bacillati</taxon>
        <taxon>Mycoplasmatota</taxon>
        <taxon>Mollicutes</taxon>
        <taxon>Mycoplasmataceae</taxon>
        <taxon>Mycoplasma</taxon>
    </lineage>
</organism>
<proteinExistence type="predicted"/>
<gene>
    <name evidence="1" type="ORF">C4B24_03865</name>
</gene>
<reference evidence="1 2" key="1">
    <citation type="submission" date="2018-02" db="EMBL/GenBank/DDBJ databases">
        <title>Mycoplasma marinum and Mycoplasma todarodis sp. nov., moderately halophilic and psychrotolerant mycoplasmas isolated from cephalopods.</title>
        <authorList>
            <person name="Viver T."/>
        </authorList>
    </citation>
    <scope>NUCLEOTIDE SEQUENCE [LARGE SCALE GENOMIC DNA]</scope>
    <source>
        <strain evidence="1 2">PE</strain>
    </source>
</reference>
<sequence length="139" mass="15543">IKVDKTKHGNSYRPTIGSSGIIINISKTSFGKKMFSQYHLENDRIMGVSLPIELSGQDLKSVAGPQLVELVKNIGKTDSIKVINISENGRKYISNSKNFYYASMNTKEATNPTIAKEISREHTQGTYISDELWIELFGK</sequence>
<comment type="caution">
    <text evidence="1">The sequence shown here is derived from an EMBL/GenBank/DDBJ whole genome shotgun (WGS) entry which is preliminary data.</text>
</comment>
<feature type="non-terminal residue" evidence="1">
    <location>
        <position position="1"/>
    </location>
</feature>
<dbReference type="RefSeq" id="WP_168388349.1">
    <property type="nucleotide sequence ID" value="NZ_PSZO01000020.1"/>
</dbReference>
<accession>A0A4R0XT88</accession>
<protein>
    <submittedName>
        <fullName evidence="1">Uncharacterized protein</fullName>
    </submittedName>
</protein>
<evidence type="ECO:0000313" key="2">
    <source>
        <dbReference type="Proteomes" id="UP000294192"/>
    </source>
</evidence>
<dbReference type="EMBL" id="PSZO01000020">
    <property type="protein sequence ID" value="TCG10839.1"/>
    <property type="molecule type" value="Genomic_DNA"/>
</dbReference>
<evidence type="ECO:0000313" key="1">
    <source>
        <dbReference type="EMBL" id="TCG10839.1"/>
    </source>
</evidence>
<keyword evidence="2" id="KW-1185">Reference proteome</keyword>
<name>A0A4R0XT88_9MOLU</name>
<dbReference type="Proteomes" id="UP000294192">
    <property type="component" value="Unassembled WGS sequence"/>
</dbReference>
<dbReference type="AlphaFoldDB" id="A0A4R0XT88"/>